<evidence type="ECO:0000313" key="1">
    <source>
        <dbReference type="EMBL" id="TRM59867.1"/>
    </source>
</evidence>
<dbReference type="EMBL" id="VDMD01000025">
    <property type="protein sequence ID" value="TRM59867.1"/>
    <property type="molecule type" value="Genomic_DNA"/>
</dbReference>
<proteinExistence type="predicted"/>
<gene>
    <name evidence="1" type="ORF">BD626DRAFT_144825</name>
</gene>
<reference evidence="1 2" key="1">
    <citation type="journal article" date="2019" name="New Phytol.">
        <title>Comparative genomics reveals unique wood-decay strategies and fruiting body development in the Schizophyllaceae.</title>
        <authorList>
            <person name="Almasi E."/>
            <person name="Sahu N."/>
            <person name="Krizsan K."/>
            <person name="Balint B."/>
            <person name="Kovacs G.M."/>
            <person name="Kiss B."/>
            <person name="Cseklye J."/>
            <person name="Drula E."/>
            <person name="Henrissat B."/>
            <person name="Nagy I."/>
            <person name="Chovatia M."/>
            <person name="Adam C."/>
            <person name="LaButti K."/>
            <person name="Lipzen A."/>
            <person name="Riley R."/>
            <person name="Grigoriev I.V."/>
            <person name="Nagy L.G."/>
        </authorList>
    </citation>
    <scope>NUCLEOTIDE SEQUENCE [LARGE SCALE GENOMIC DNA]</scope>
    <source>
        <strain evidence="1 2">NL-1724</strain>
    </source>
</reference>
<dbReference type="Proteomes" id="UP000320762">
    <property type="component" value="Unassembled WGS sequence"/>
</dbReference>
<accession>A0A550C4Y3</accession>
<dbReference type="Gene3D" id="3.80.10.10">
    <property type="entry name" value="Ribonuclease Inhibitor"/>
    <property type="match status" value="1"/>
</dbReference>
<protein>
    <recommendedName>
        <fullName evidence="3">F-box domain-containing protein</fullName>
    </recommendedName>
</protein>
<dbReference type="InterPro" id="IPR032675">
    <property type="entry name" value="LRR_dom_sf"/>
</dbReference>
<dbReference type="SUPFAM" id="SSF52047">
    <property type="entry name" value="RNI-like"/>
    <property type="match status" value="1"/>
</dbReference>
<keyword evidence="2" id="KW-1185">Reference proteome</keyword>
<evidence type="ECO:0000313" key="2">
    <source>
        <dbReference type="Proteomes" id="UP000320762"/>
    </source>
</evidence>
<organism evidence="1 2">
    <name type="scientific">Schizophyllum amplum</name>
    <dbReference type="NCBI Taxonomy" id="97359"/>
    <lineage>
        <taxon>Eukaryota</taxon>
        <taxon>Fungi</taxon>
        <taxon>Dikarya</taxon>
        <taxon>Basidiomycota</taxon>
        <taxon>Agaricomycotina</taxon>
        <taxon>Agaricomycetes</taxon>
        <taxon>Agaricomycetidae</taxon>
        <taxon>Agaricales</taxon>
        <taxon>Schizophyllaceae</taxon>
        <taxon>Schizophyllum</taxon>
    </lineage>
</organism>
<comment type="caution">
    <text evidence="1">The sequence shown here is derived from an EMBL/GenBank/DDBJ whole genome shotgun (WGS) entry which is preliminary data.</text>
</comment>
<sequence>MLFDGHKIPSAVDLLRLDFFSRASRVRRFTFDVADPRIKDVLIPPAWKITHLRVNAAISCAINQVERAGGLPLQLLKRCRETLLEAHVVHAYSYRPFIVPAEDEGPLVDLPRLTILKVSKTAGHIMTRIDAPNLTYLVIDRARIDISLVTYLCRLTERHPSIRRLDLTALFWAETAMATIMPCLTALSTIQHLHVSNDNVDGFTIEIDKASRSIINIPFLTSLTCQRTGAPVLFPNLTSLSLKFAGIWPGPDPDAEYNKVVSEELVAAVRGLVRSRRVERLVDGLPVAALQSFTTDLPGLSHVDLQDI</sequence>
<evidence type="ECO:0008006" key="3">
    <source>
        <dbReference type="Google" id="ProtNLM"/>
    </source>
</evidence>
<dbReference type="AlphaFoldDB" id="A0A550C4Y3"/>
<name>A0A550C4Y3_9AGAR</name>